<protein>
    <submittedName>
        <fullName evidence="1">Uncharacterized protein</fullName>
    </submittedName>
</protein>
<sequence length="73" mass="8147">MALPINIQTSLSVHLPYETINLLSPSSFLRSPITDQTTSEGNPRFSTMLKFSLLAGRNSPLKCIKNRIEEKSL</sequence>
<reference evidence="1" key="2">
    <citation type="submission" date="2019-01" db="UniProtKB">
        <authorList>
            <consortium name="EnsemblPlants"/>
        </authorList>
    </citation>
    <scope>IDENTIFICATION</scope>
    <source>
        <strain evidence="1">cv. Heinz 1706</strain>
    </source>
</reference>
<accession>A0A3Q7H8Y3</accession>
<name>A0A3Q7H8Y3_SOLLC</name>
<keyword evidence="2" id="KW-1185">Reference proteome</keyword>
<dbReference type="AlphaFoldDB" id="A0A3Q7H8Y3"/>
<dbReference type="Gramene" id="Solyc07g017295.1.1">
    <property type="protein sequence ID" value="Solyc07g017295.1.1"/>
    <property type="gene ID" value="Solyc07g017295.1"/>
</dbReference>
<reference evidence="1" key="1">
    <citation type="journal article" date="2012" name="Nature">
        <title>The tomato genome sequence provides insights into fleshy fruit evolution.</title>
        <authorList>
            <consortium name="Tomato Genome Consortium"/>
        </authorList>
    </citation>
    <scope>NUCLEOTIDE SEQUENCE [LARGE SCALE GENOMIC DNA]</scope>
    <source>
        <strain evidence="1">cv. Heinz 1706</strain>
    </source>
</reference>
<organism evidence="1">
    <name type="scientific">Solanum lycopersicum</name>
    <name type="common">Tomato</name>
    <name type="synonym">Lycopersicon esculentum</name>
    <dbReference type="NCBI Taxonomy" id="4081"/>
    <lineage>
        <taxon>Eukaryota</taxon>
        <taxon>Viridiplantae</taxon>
        <taxon>Streptophyta</taxon>
        <taxon>Embryophyta</taxon>
        <taxon>Tracheophyta</taxon>
        <taxon>Spermatophyta</taxon>
        <taxon>Magnoliopsida</taxon>
        <taxon>eudicotyledons</taxon>
        <taxon>Gunneridae</taxon>
        <taxon>Pentapetalae</taxon>
        <taxon>asterids</taxon>
        <taxon>lamiids</taxon>
        <taxon>Solanales</taxon>
        <taxon>Solanaceae</taxon>
        <taxon>Solanoideae</taxon>
        <taxon>Solaneae</taxon>
        <taxon>Solanum</taxon>
        <taxon>Solanum subgen. Lycopersicon</taxon>
    </lineage>
</organism>
<dbReference type="Proteomes" id="UP000004994">
    <property type="component" value="Chromosome 7"/>
</dbReference>
<proteinExistence type="predicted"/>
<evidence type="ECO:0000313" key="1">
    <source>
        <dbReference type="EnsemblPlants" id="Solyc07g017295.1.1"/>
    </source>
</evidence>
<dbReference type="InParanoid" id="A0A3Q7H8Y3"/>
<dbReference type="EnsemblPlants" id="Solyc07g017295.1.1">
    <property type="protein sequence ID" value="Solyc07g017295.1.1"/>
    <property type="gene ID" value="Solyc07g017295.1"/>
</dbReference>
<evidence type="ECO:0000313" key="2">
    <source>
        <dbReference type="Proteomes" id="UP000004994"/>
    </source>
</evidence>